<comment type="similarity">
    <text evidence="1 5 6">Belongs to the bacterial ribosomal protein bS21 family.</text>
</comment>
<name>A0A0G1PBB2_UNCKA</name>
<evidence type="ECO:0000256" key="5">
    <source>
        <dbReference type="HAMAP-Rule" id="MF_00358"/>
    </source>
</evidence>
<dbReference type="PRINTS" id="PR00976">
    <property type="entry name" value="RIBOSOMALS21"/>
</dbReference>
<dbReference type="GO" id="GO:0006412">
    <property type="term" value="P:translation"/>
    <property type="evidence" value="ECO:0007669"/>
    <property type="project" value="UniProtKB-UniRule"/>
</dbReference>
<evidence type="ECO:0000313" key="7">
    <source>
        <dbReference type="EMBL" id="KKU30099.1"/>
    </source>
</evidence>
<comment type="caution">
    <text evidence="7">The sequence shown here is derived from an EMBL/GenBank/DDBJ whole genome shotgun (WGS) entry which is preliminary data.</text>
</comment>
<dbReference type="InterPro" id="IPR038380">
    <property type="entry name" value="Ribosomal_bS21_sf"/>
</dbReference>
<sequence>MTKIKIRNGESLEQALRRFNREVLRDGILKELRKREFFEKPSVIKARKRKERDRRTVFERMKKFK</sequence>
<protein>
    <recommendedName>
        <fullName evidence="4 5">Small ribosomal subunit protein bS21</fullName>
    </recommendedName>
</protein>
<evidence type="ECO:0000256" key="2">
    <source>
        <dbReference type="ARBA" id="ARBA00022980"/>
    </source>
</evidence>
<dbReference type="InterPro" id="IPR001911">
    <property type="entry name" value="Ribosomal_bS21"/>
</dbReference>
<dbReference type="HAMAP" id="MF_00358">
    <property type="entry name" value="Ribosomal_bS21"/>
    <property type="match status" value="1"/>
</dbReference>
<proteinExistence type="inferred from homology"/>
<dbReference type="GO" id="GO:1990904">
    <property type="term" value="C:ribonucleoprotein complex"/>
    <property type="evidence" value="ECO:0007669"/>
    <property type="project" value="UniProtKB-KW"/>
</dbReference>
<dbReference type="Pfam" id="PF01165">
    <property type="entry name" value="Ribosomal_S21"/>
    <property type="match status" value="1"/>
</dbReference>
<evidence type="ECO:0000256" key="1">
    <source>
        <dbReference type="ARBA" id="ARBA00006640"/>
    </source>
</evidence>
<dbReference type="Gene3D" id="1.20.5.1150">
    <property type="entry name" value="Ribosomal protein S8"/>
    <property type="match status" value="1"/>
</dbReference>
<dbReference type="Proteomes" id="UP000034732">
    <property type="component" value="Unassembled WGS sequence"/>
</dbReference>
<keyword evidence="2 5" id="KW-0689">Ribosomal protein</keyword>
<reference evidence="7 8" key="1">
    <citation type="journal article" date="2015" name="Nature">
        <title>rRNA introns, odd ribosomes, and small enigmatic genomes across a large radiation of phyla.</title>
        <authorList>
            <person name="Brown C.T."/>
            <person name="Hug L.A."/>
            <person name="Thomas B.C."/>
            <person name="Sharon I."/>
            <person name="Castelle C.J."/>
            <person name="Singh A."/>
            <person name="Wilkins M.J."/>
            <person name="Williams K.H."/>
            <person name="Banfield J.F."/>
        </authorList>
    </citation>
    <scope>NUCLEOTIDE SEQUENCE [LARGE SCALE GENOMIC DNA]</scope>
</reference>
<evidence type="ECO:0000313" key="8">
    <source>
        <dbReference type="Proteomes" id="UP000034732"/>
    </source>
</evidence>
<dbReference type="GO" id="GO:0005840">
    <property type="term" value="C:ribosome"/>
    <property type="evidence" value="ECO:0007669"/>
    <property type="project" value="UniProtKB-KW"/>
</dbReference>
<evidence type="ECO:0000256" key="6">
    <source>
        <dbReference type="RuleBase" id="RU000667"/>
    </source>
</evidence>
<gene>
    <name evidence="5" type="primary">rpsU</name>
    <name evidence="7" type="ORF">UX44_C0027G0009</name>
</gene>
<evidence type="ECO:0000256" key="3">
    <source>
        <dbReference type="ARBA" id="ARBA00023274"/>
    </source>
</evidence>
<dbReference type="AlphaFoldDB" id="A0A0G1PBB2"/>
<dbReference type="PANTHER" id="PTHR21109:SF0">
    <property type="entry name" value="SMALL RIBOSOMAL SUBUNIT PROTEIN BS21M"/>
    <property type="match status" value="1"/>
</dbReference>
<keyword evidence="3 5" id="KW-0687">Ribonucleoprotein</keyword>
<evidence type="ECO:0000256" key="4">
    <source>
        <dbReference type="ARBA" id="ARBA00035135"/>
    </source>
</evidence>
<dbReference type="GO" id="GO:0003735">
    <property type="term" value="F:structural constituent of ribosome"/>
    <property type="evidence" value="ECO:0007669"/>
    <property type="project" value="InterPro"/>
</dbReference>
<dbReference type="NCBIfam" id="TIGR00030">
    <property type="entry name" value="S21p"/>
    <property type="match status" value="1"/>
</dbReference>
<organism evidence="7 8">
    <name type="scientific">candidate division WWE3 bacterium GW2011_GWA1_46_21</name>
    <dbReference type="NCBI Taxonomy" id="1619107"/>
    <lineage>
        <taxon>Bacteria</taxon>
        <taxon>Katanobacteria</taxon>
    </lineage>
</organism>
<dbReference type="PANTHER" id="PTHR21109">
    <property type="entry name" value="MITOCHONDRIAL 28S RIBOSOMAL PROTEIN S21"/>
    <property type="match status" value="1"/>
</dbReference>
<dbReference type="EMBL" id="LCMF01000027">
    <property type="protein sequence ID" value="KKU30099.1"/>
    <property type="molecule type" value="Genomic_DNA"/>
</dbReference>
<accession>A0A0G1PBB2</accession>